<dbReference type="PATRIC" id="fig|28092.6.peg.2300"/>
<evidence type="ECO:0000313" key="6">
    <source>
        <dbReference type="Proteomes" id="UP000033618"/>
    </source>
</evidence>
<dbReference type="GO" id="GO:0017000">
    <property type="term" value="P:antibiotic biosynthetic process"/>
    <property type="evidence" value="ECO:0007669"/>
    <property type="project" value="UniProtKB-KW"/>
</dbReference>
<organism evidence="5 6">
    <name type="scientific">Robbsia andropogonis</name>
    <dbReference type="NCBI Taxonomy" id="28092"/>
    <lineage>
        <taxon>Bacteria</taxon>
        <taxon>Pseudomonadati</taxon>
        <taxon>Pseudomonadota</taxon>
        <taxon>Betaproteobacteria</taxon>
        <taxon>Burkholderiales</taxon>
        <taxon>Burkholderiaceae</taxon>
        <taxon>Robbsia</taxon>
    </lineage>
</organism>
<dbReference type="Proteomes" id="UP000033618">
    <property type="component" value="Unassembled WGS sequence"/>
</dbReference>
<evidence type="ECO:0000313" key="5">
    <source>
        <dbReference type="EMBL" id="KKB63748.1"/>
    </source>
</evidence>
<evidence type="ECO:0000256" key="2">
    <source>
        <dbReference type="ARBA" id="ARBA00023002"/>
    </source>
</evidence>
<dbReference type="STRING" id="28092.WM40_09775"/>
<dbReference type="InterPro" id="IPR050411">
    <property type="entry name" value="AlphaKG_dependent_hydroxylases"/>
</dbReference>
<dbReference type="Gene3D" id="3.60.130.10">
    <property type="entry name" value="Clavaminate synthase-like"/>
    <property type="match status" value="1"/>
</dbReference>
<dbReference type="GO" id="GO:0016706">
    <property type="term" value="F:2-oxoglutarate-dependent dioxygenase activity"/>
    <property type="evidence" value="ECO:0007669"/>
    <property type="project" value="UniProtKB-ARBA"/>
</dbReference>
<proteinExistence type="predicted"/>
<reference evidence="5 6" key="1">
    <citation type="submission" date="2015-03" db="EMBL/GenBank/DDBJ databases">
        <title>Draft Genome Sequence of Burkholderia andropogonis type strain ICMP2807, isolated from Sorghum bicolor.</title>
        <authorList>
            <person name="Lopes-Santos L."/>
            <person name="Castro D.B."/>
            <person name="Ottoboni L.M."/>
            <person name="Park D."/>
            <person name="Weirc B.S."/>
            <person name="Destefano S.A."/>
        </authorList>
    </citation>
    <scope>NUCLEOTIDE SEQUENCE [LARGE SCALE GENOMIC DNA]</scope>
    <source>
        <strain evidence="5 6">ICMP2807</strain>
    </source>
</reference>
<evidence type="ECO:0000259" key="4">
    <source>
        <dbReference type="Pfam" id="PF02668"/>
    </source>
</evidence>
<evidence type="ECO:0000256" key="1">
    <source>
        <dbReference type="ARBA" id="ARBA00001954"/>
    </source>
</evidence>
<evidence type="ECO:0000256" key="3">
    <source>
        <dbReference type="ARBA" id="ARBA00023194"/>
    </source>
</evidence>
<dbReference type="EMBL" id="LAQU01000008">
    <property type="protein sequence ID" value="KKB63748.1"/>
    <property type="molecule type" value="Genomic_DNA"/>
</dbReference>
<comment type="caution">
    <text evidence="5">The sequence shown here is derived from an EMBL/GenBank/DDBJ whole genome shotgun (WGS) entry which is preliminary data.</text>
</comment>
<keyword evidence="3" id="KW-0045">Antibiotic biosynthesis</keyword>
<keyword evidence="2" id="KW-0560">Oxidoreductase</keyword>
<dbReference type="SUPFAM" id="SSF51197">
    <property type="entry name" value="Clavaminate synthase-like"/>
    <property type="match status" value="1"/>
</dbReference>
<name>A0A0F5K0X3_9BURK</name>
<accession>A0A0F5K0X3</accession>
<feature type="domain" description="TauD/TfdA-like" evidence="4">
    <location>
        <begin position="19"/>
        <end position="304"/>
    </location>
</feature>
<dbReference type="PANTHER" id="PTHR10696">
    <property type="entry name" value="GAMMA-BUTYROBETAINE HYDROXYLASE-RELATED"/>
    <property type="match status" value="1"/>
</dbReference>
<keyword evidence="6" id="KW-1185">Reference proteome</keyword>
<sequence length="311" mass="34974">MAIWSPDVSEQVPLACCLDALRTHLPQALLRDGAVLLRGFAPLQVSGLDAFASAFGDALQDYTFGSTPRSQVEGRVYSSTEYPATQWIDQHNEQSYTLQWPKRIWFYCDIPATEGGATPIADSRTVYTRLRARLPQTVLDRFEREGVMYLRNYGNGLDVPWEQVFGTSDRDVVAAYCTANRIDYEWLDDGEALRTRQICQAVWRHPVTHAPVWFNQAHLFHLTNLPVPLREALLEAVEPDRLPRNTCFGDGTPIDDAILDEIRAVYQETMLSFTWREGDLLVLDNLLASHGRAPFSGKRRVVVAMSGASGA</sequence>
<dbReference type="InterPro" id="IPR042098">
    <property type="entry name" value="TauD-like_sf"/>
</dbReference>
<dbReference type="Pfam" id="PF02668">
    <property type="entry name" value="TauD"/>
    <property type="match status" value="1"/>
</dbReference>
<dbReference type="AlphaFoldDB" id="A0A0F5K0X3"/>
<dbReference type="InterPro" id="IPR003819">
    <property type="entry name" value="TauD/TfdA-like"/>
</dbReference>
<protein>
    <recommendedName>
        <fullName evidence="4">TauD/TfdA-like domain-containing protein</fullName>
    </recommendedName>
</protein>
<comment type="cofactor">
    <cofactor evidence="1">
        <name>Fe(2+)</name>
        <dbReference type="ChEBI" id="CHEBI:29033"/>
    </cofactor>
</comment>
<dbReference type="PANTHER" id="PTHR10696:SF56">
    <property type="entry name" value="TAUD_TFDA-LIKE DOMAIN-CONTAINING PROTEIN"/>
    <property type="match status" value="1"/>
</dbReference>
<gene>
    <name evidence="5" type="ORF">WM40_09775</name>
</gene>